<dbReference type="InterPro" id="IPR017610">
    <property type="entry name" value="tRNA_S-uridine_synth_MnmC_C"/>
</dbReference>
<dbReference type="GO" id="GO:0016645">
    <property type="term" value="F:oxidoreductase activity, acting on the CH-NH group of donors"/>
    <property type="evidence" value="ECO:0007669"/>
    <property type="project" value="InterPro"/>
</dbReference>
<keyword evidence="14" id="KW-1185">Reference proteome</keyword>
<feature type="region of interest" description="tRNA (mnm(5)s(2)U34)-methyltransferase" evidence="10">
    <location>
        <begin position="1"/>
        <end position="244"/>
    </location>
</feature>
<dbReference type="InterPro" id="IPR006076">
    <property type="entry name" value="FAD-dep_OxRdtase"/>
</dbReference>
<keyword evidence="4 10" id="KW-0808">Transferase</keyword>
<dbReference type="InterPro" id="IPR036188">
    <property type="entry name" value="FAD/NAD-bd_sf"/>
</dbReference>
<dbReference type="AlphaFoldDB" id="A0A2S9VD07"/>
<comment type="caution">
    <text evidence="13">The sequence shown here is derived from an EMBL/GenBank/DDBJ whole genome shotgun (WGS) entry which is preliminary data.</text>
</comment>
<keyword evidence="8 10" id="KW-0560">Oxidoreductase</keyword>
<dbReference type="GO" id="GO:0005737">
    <property type="term" value="C:cytoplasm"/>
    <property type="evidence" value="ECO:0007669"/>
    <property type="project" value="UniProtKB-SubCell"/>
</dbReference>
<dbReference type="Gene3D" id="3.50.50.60">
    <property type="entry name" value="FAD/NAD(P)-binding domain"/>
    <property type="match status" value="1"/>
</dbReference>
<keyword evidence="3 10" id="KW-0285">Flavoprotein</keyword>
<evidence type="ECO:0000256" key="3">
    <source>
        <dbReference type="ARBA" id="ARBA00022630"/>
    </source>
</evidence>
<dbReference type="GO" id="GO:0050660">
    <property type="term" value="F:flavin adenine dinucleotide binding"/>
    <property type="evidence" value="ECO:0007669"/>
    <property type="project" value="UniProtKB-UniRule"/>
</dbReference>
<dbReference type="InterPro" id="IPR029063">
    <property type="entry name" value="SAM-dependent_MTases_sf"/>
</dbReference>
<evidence type="ECO:0000256" key="6">
    <source>
        <dbReference type="ARBA" id="ARBA00022694"/>
    </source>
</evidence>
<dbReference type="PANTHER" id="PTHR13847">
    <property type="entry name" value="SARCOSINE DEHYDROGENASE-RELATED"/>
    <property type="match status" value="1"/>
</dbReference>
<evidence type="ECO:0000256" key="4">
    <source>
        <dbReference type="ARBA" id="ARBA00022679"/>
    </source>
</evidence>
<keyword evidence="5 10" id="KW-0949">S-adenosyl-L-methionine</keyword>
<keyword evidence="7 10" id="KW-0274">FAD</keyword>
<comment type="similarity">
    <text evidence="10">In the C-terminal section; belongs to the DAO family.</text>
</comment>
<comment type="similarity">
    <text evidence="10">In the N-terminal section; belongs to the methyltransferase superfamily. tRNA (mnm(5)s(2)U34)-methyltransferase family.</text>
</comment>
<dbReference type="Pfam" id="PF01266">
    <property type="entry name" value="DAO"/>
    <property type="match status" value="1"/>
</dbReference>
<evidence type="ECO:0000259" key="12">
    <source>
        <dbReference type="Pfam" id="PF05430"/>
    </source>
</evidence>
<evidence type="ECO:0000313" key="13">
    <source>
        <dbReference type="EMBL" id="PRO74348.1"/>
    </source>
</evidence>
<dbReference type="SUPFAM" id="SSF53335">
    <property type="entry name" value="S-adenosyl-L-methionine-dependent methyltransferases"/>
    <property type="match status" value="1"/>
</dbReference>
<reference evidence="14" key="1">
    <citation type="journal article" date="2020" name="Int. J. Syst. Evol. Microbiol.">
        <title>Alteromonas alba sp. nov., a marine bacterium isolated from the seawater of the West Pacific Ocean.</title>
        <authorList>
            <person name="Sun C."/>
            <person name="Wu Y.-H."/>
            <person name="Xamxidin M."/>
            <person name="Cheng H."/>
            <person name="Xu X.-W."/>
        </authorList>
    </citation>
    <scope>NUCLEOTIDE SEQUENCE [LARGE SCALE GENOMIC DNA]</scope>
    <source>
        <strain evidence="14">190</strain>
    </source>
</reference>
<dbReference type="GO" id="GO:0002097">
    <property type="term" value="P:tRNA wobble base modification"/>
    <property type="evidence" value="ECO:0007669"/>
    <property type="project" value="UniProtKB-UniRule"/>
</dbReference>
<evidence type="ECO:0000256" key="7">
    <source>
        <dbReference type="ARBA" id="ARBA00022827"/>
    </source>
</evidence>
<dbReference type="NCBIfam" id="NF033855">
    <property type="entry name" value="tRNA_MNMC2"/>
    <property type="match status" value="1"/>
</dbReference>
<dbReference type="NCBIfam" id="NF002481">
    <property type="entry name" value="PRK01747.1-2"/>
    <property type="match status" value="1"/>
</dbReference>
<keyword evidence="9 10" id="KW-0511">Multifunctional enzyme</keyword>
<keyword evidence="2 10" id="KW-0489">Methyltransferase</keyword>
<sequence length="670" mass="73544">MSKRLQSANVHFNQSGTPVADSFDDVYFSNDSGCDETRHVFINGNDLAERWLNWQAAHFIIAETGFGTGLNCIIAMQQFKQFRAANPGHPLKRLFILSTEKFPLAVADLQHALAVFPSVSEEVHALVEQYPPALSGCHRMNFDAWQTSIDLWLGDVHELLPQWHCPQDGLVDAWFLDGFAPSKNPEMWTEALFSQMSRLSKTGATLATFTAAGVVKRGLKEAGFEIAKRNGFGRKRDMLTGILANPPANRVSTPWHYRYPDTPANPTQHIAIIGAGLAGSTLALALCQRGIRVSLFGQAPAPADGASGNQQGGFYPQLQADQSNPAMIQAHGFLYARRYYDALAEKGLSFTWQSCGVLLMGFSKEVQKRQQNLLQKDLWPAQLIQPVTAEEATKISGIDIHGEGLFVPQGGWLCPAEVVAAQLEAARKTGLLSEFYNQRVTLSEDGRNVALLGDGIQIRADRVVIAAGHECAEMAELTHLPLRPVRGQVEAIPEQAPLNELKTVFCHKGYLTPGWNGRHALGSTYVKGDTSTTRRKEESEQNLATHAKALAGYDWAQSIEHDGTARASIRLGSADHQPVVGAVIPPQKTTERYRDLYKGKHNSQYEVATDEQALLVLTGLGSRGLTTAPLMAEILASQLCHEPLPMSESLLQALAPERFMLRTFKRPPEA</sequence>
<organism evidence="13 14">
    <name type="scientific">Alteromonas alba</name>
    <dbReference type="NCBI Taxonomy" id="2079529"/>
    <lineage>
        <taxon>Bacteria</taxon>
        <taxon>Pseudomonadati</taxon>
        <taxon>Pseudomonadota</taxon>
        <taxon>Gammaproteobacteria</taxon>
        <taxon>Alteromonadales</taxon>
        <taxon>Alteromonadaceae</taxon>
        <taxon>Alteromonas/Salinimonas group</taxon>
        <taxon>Alteromonas</taxon>
    </lineage>
</organism>
<gene>
    <name evidence="10" type="primary">mnmC</name>
    <name evidence="13" type="ORF">C6Y40_06780</name>
</gene>
<dbReference type="Gene3D" id="3.40.50.150">
    <property type="entry name" value="Vaccinia Virus protein VP39"/>
    <property type="match status" value="1"/>
</dbReference>
<proteinExistence type="inferred from homology"/>
<name>A0A2S9VD07_9ALTE</name>
<comment type="cofactor">
    <cofactor evidence="10">
        <name>FAD</name>
        <dbReference type="ChEBI" id="CHEBI:57692"/>
    </cofactor>
</comment>
<evidence type="ECO:0000313" key="14">
    <source>
        <dbReference type="Proteomes" id="UP000238949"/>
    </source>
</evidence>
<dbReference type="HAMAP" id="MF_01102">
    <property type="entry name" value="MnmC"/>
    <property type="match status" value="1"/>
</dbReference>
<dbReference type="Proteomes" id="UP000238949">
    <property type="component" value="Unassembled WGS sequence"/>
</dbReference>
<dbReference type="Pfam" id="PF05430">
    <property type="entry name" value="Methyltransf_30"/>
    <property type="match status" value="1"/>
</dbReference>
<dbReference type="EC" id="2.1.1.61" evidence="10"/>
<dbReference type="OrthoDB" id="9786494at2"/>
<evidence type="ECO:0000256" key="5">
    <source>
        <dbReference type="ARBA" id="ARBA00022691"/>
    </source>
</evidence>
<dbReference type="EMBL" id="PVNP01000052">
    <property type="protein sequence ID" value="PRO74348.1"/>
    <property type="molecule type" value="Genomic_DNA"/>
</dbReference>
<comment type="function">
    <text evidence="10">Catalyzes the last two steps in the biosynthesis of 5-methylaminomethyl-2-thiouridine (mnm(5)s(2)U) at the wobble position (U34) in tRNA. Catalyzes the FAD-dependent demodification of cmnm(5)s(2)U34 to nm(5)s(2)U34, followed by the transfer of a methyl group from S-adenosyl-L-methionine to nm(5)s(2)U34, to form mnm(5)s(2)U34.</text>
</comment>
<comment type="subcellular location">
    <subcellularLocation>
        <location evidence="10">Cytoplasm</location>
    </subcellularLocation>
</comment>
<dbReference type="GO" id="GO:0032259">
    <property type="term" value="P:methylation"/>
    <property type="evidence" value="ECO:0007669"/>
    <property type="project" value="UniProtKB-KW"/>
</dbReference>
<dbReference type="InterPro" id="IPR023032">
    <property type="entry name" value="tRNA_MAMT_biosynth_bifunc_MnmC"/>
</dbReference>
<dbReference type="GO" id="GO:0004808">
    <property type="term" value="F:tRNA (5-methylaminomethyl-2-thiouridylate)(34)-methyltransferase activity"/>
    <property type="evidence" value="ECO:0007669"/>
    <property type="project" value="UniProtKB-EC"/>
</dbReference>
<evidence type="ECO:0000256" key="10">
    <source>
        <dbReference type="HAMAP-Rule" id="MF_01102"/>
    </source>
</evidence>
<dbReference type="SUPFAM" id="SSF51905">
    <property type="entry name" value="FAD/NAD(P)-binding domain"/>
    <property type="match status" value="1"/>
</dbReference>
<evidence type="ECO:0000256" key="8">
    <source>
        <dbReference type="ARBA" id="ARBA00023002"/>
    </source>
</evidence>
<feature type="domain" description="MnmC-like methyltransferase" evidence="12">
    <location>
        <begin position="119"/>
        <end position="242"/>
    </location>
</feature>
<feature type="region of interest" description="FAD-dependent cmnm(5)s(2)U34 oxidoreductase" evidence="10">
    <location>
        <begin position="273"/>
        <end position="670"/>
    </location>
</feature>
<dbReference type="NCBIfam" id="TIGR03197">
    <property type="entry name" value="MnmC_Cterm"/>
    <property type="match status" value="1"/>
</dbReference>
<comment type="catalytic activity">
    <reaction evidence="10">
        <text>5-aminomethyl-2-thiouridine(34) in tRNA + S-adenosyl-L-methionine = 5-methylaminomethyl-2-thiouridine(34) in tRNA + S-adenosyl-L-homocysteine + H(+)</text>
        <dbReference type="Rhea" id="RHEA:19569"/>
        <dbReference type="Rhea" id="RHEA-COMP:10195"/>
        <dbReference type="Rhea" id="RHEA-COMP:10197"/>
        <dbReference type="ChEBI" id="CHEBI:15378"/>
        <dbReference type="ChEBI" id="CHEBI:57856"/>
        <dbReference type="ChEBI" id="CHEBI:59789"/>
        <dbReference type="ChEBI" id="CHEBI:74454"/>
        <dbReference type="ChEBI" id="CHEBI:74455"/>
        <dbReference type="EC" id="2.1.1.61"/>
    </reaction>
</comment>
<evidence type="ECO:0000256" key="2">
    <source>
        <dbReference type="ARBA" id="ARBA00022603"/>
    </source>
</evidence>
<evidence type="ECO:0000256" key="1">
    <source>
        <dbReference type="ARBA" id="ARBA00022490"/>
    </source>
</evidence>
<keyword evidence="1 10" id="KW-0963">Cytoplasm</keyword>
<dbReference type="PANTHER" id="PTHR13847:SF283">
    <property type="entry name" value="TRNA 5-METHYLAMINOMETHYL-2-THIOURIDINE BIOSYNTHESIS BIFUNCTIONAL PROTEIN MNMC"/>
    <property type="match status" value="1"/>
</dbReference>
<dbReference type="InterPro" id="IPR047785">
    <property type="entry name" value="tRNA_MNMC2"/>
</dbReference>
<dbReference type="SUPFAM" id="SSF54373">
    <property type="entry name" value="FAD-linked reductases, C-terminal domain"/>
    <property type="match status" value="1"/>
</dbReference>
<dbReference type="InterPro" id="IPR008471">
    <property type="entry name" value="MnmC-like_methylTransf"/>
</dbReference>
<feature type="domain" description="FAD dependent oxidoreductase" evidence="11">
    <location>
        <begin position="270"/>
        <end position="637"/>
    </location>
</feature>
<dbReference type="Gene3D" id="3.30.9.10">
    <property type="entry name" value="D-Amino Acid Oxidase, subunit A, domain 2"/>
    <property type="match status" value="1"/>
</dbReference>
<keyword evidence="6 10" id="KW-0819">tRNA processing</keyword>
<evidence type="ECO:0000256" key="9">
    <source>
        <dbReference type="ARBA" id="ARBA00023268"/>
    </source>
</evidence>
<protein>
    <recommendedName>
        <fullName evidence="10">tRNA 5-methylaminomethyl-2-thiouridine biosynthesis bifunctional protein MnmC</fullName>
        <shortName evidence="10">tRNA mnm(5)s(2)U biosynthesis bifunctional protein</shortName>
    </recommendedName>
    <domain>
        <recommendedName>
            <fullName evidence="10">tRNA (mnm(5)s(2)U34)-methyltransferase</fullName>
            <ecNumber evidence="10">2.1.1.61</ecNumber>
        </recommendedName>
    </domain>
    <domain>
        <recommendedName>
            <fullName evidence="10">FAD-dependent cmnm(5)s(2)U34 oxidoreductase</fullName>
            <ecNumber evidence="10">1.5.-.-</ecNumber>
        </recommendedName>
    </domain>
</protein>
<dbReference type="EC" id="1.5.-.-" evidence="10"/>
<evidence type="ECO:0000259" key="11">
    <source>
        <dbReference type="Pfam" id="PF01266"/>
    </source>
</evidence>
<accession>A0A2S9VD07</accession>